<evidence type="ECO:0000259" key="5">
    <source>
        <dbReference type="Pfam" id="PF04829"/>
    </source>
</evidence>
<evidence type="ECO:0000256" key="2">
    <source>
        <dbReference type="ARBA" id="ARBA00022656"/>
    </source>
</evidence>
<dbReference type="InterPro" id="IPR006914">
    <property type="entry name" value="VENN_dom"/>
</dbReference>
<keyword evidence="3" id="KW-1266">Target cell cytoplasm</keyword>
<evidence type="ECO:0000313" key="7">
    <source>
        <dbReference type="Proteomes" id="UP000247594"/>
    </source>
</evidence>
<proteinExistence type="predicted"/>
<reference evidence="6 7" key="1">
    <citation type="submission" date="2018-06" db="EMBL/GenBank/DDBJ databases">
        <authorList>
            <person name="Teymurazov M."/>
            <person name="Kislichkina A."/>
            <person name="Abaymova A."/>
            <person name="Mukhina T."/>
            <person name="Mayskaya N."/>
            <person name="Svetoch E."/>
            <person name="Bogun A."/>
        </authorList>
    </citation>
    <scope>NUCLEOTIDE SEQUENCE [LARGE SCALE GENOMIC DNA]</scope>
    <source>
        <strain evidence="6 7">SCPM-O-B-8406</strain>
    </source>
</reference>
<sequence length="189" mass="20564">MLRELLVRANNGNITAGAISASASELAAPVFTQLLGKTHADQLNSDERQTVIALSSLVGALTAGLDAQQTGSGNNTVGILNAAALGSEIGKRAVENNYLSKQEEDEIFNIVNKFDKKGSLSSYAQERAWYLLSKDAEIDRLIQLHQKNPNALTANQKAYLYHEVKLIANSYPNLSVSDIFKHRLFGKYG</sequence>
<protein>
    <recommendedName>
        <fullName evidence="5">VENN motif-containing domain-containing protein</fullName>
    </recommendedName>
</protein>
<dbReference type="Pfam" id="PF04829">
    <property type="entry name" value="PT-VENN"/>
    <property type="match status" value="1"/>
</dbReference>
<evidence type="ECO:0000256" key="1">
    <source>
        <dbReference type="ARBA" id="ARBA00004219"/>
    </source>
</evidence>
<name>A0AAE5TL63_AVIPA</name>
<feature type="domain" description="VENN motif-containing" evidence="5">
    <location>
        <begin position="41"/>
        <end position="101"/>
    </location>
</feature>
<accession>A0AAE5TL63</accession>
<organism evidence="6 7">
    <name type="scientific">Avibacterium paragallinarum</name>
    <name type="common">Haemophilus gallinarum</name>
    <dbReference type="NCBI Taxonomy" id="728"/>
    <lineage>
        <taxon>Bacteria</taxon>
        <taxon>Pseudomonadati</taxon>
        <taxon>Pseudomonadota</taxon>
        <taxon>Gammaproteobacteria</taxon>
        <taxon>Pasteurellales</taxon>
        <taxon>Pasteurellaceae</taxon>
        <taxon>Avibacterium</taxon>
    </lineage>
</organism>
<dbReference type="EMBL" id="QJPJ01000004">
    <property type="protein sequence ID" value="PXZ39863.1"/>
    <property type="molecule type" value="Genomic_DNA"/>
</dbReference>
<dbReference type="AlphaFoldDB" id="A0AAE5TL63"/>
<comment type="caution">
    <text evidence="6">The sequence shown here is derived from an EMBL/GenBank/DDBJ whole genome shotgun (WGS) entry which is preliminary data.</text>
</comment>
<dbReference type="GO" id="GO:0090729">
    <property type="term" value="F:toxin activity"/>
    <property type="evidence" value="ECO:0007669"/>
    <property type="project" value="UniProtKB-KW"/>
</dbReference>
<gene>
    <name evidence="6" type="ORF">DM482_03780</name>
</gene>
<evidence type="ECO:0000256" key="3">
    <source>
        <dbReference type="ARBA" id="ARBA00022913"/>
    </source>
</evidence>
<evidence type="ECO:0000256" key="4">
    <source>
        <dbReference type="ARBA" id="ARBA00023026"/>
    </source>
</evidence>
<keyword evidence="4" id="KW-0843">Virulence</keyword>
<keyword evidence="2" id="KW-0800">Toxin</keyword>
<evidence type="ECO:0000313" key="6">
    <source>
        <dbReference type="EMBL" id="PXZ39863.1"/>
    </source>
</evidence>
<dbReference type="Proteomes" id="UP000247594">
    <property type="component" value="Unassembled WGS sequence"/>
</dbReference>
<comment type="subcellular location">
    <subcellularLocation>
        <location evidence="1">Target cell</location>
        <location evidence="1">Target cell cytoplasm</location>
    </subcellularLocation>
</comment>